<dbReference type="Proteomes" id="UP000076038">
    <property type="component" value="Chromosome"/>
</dbReference>
<proteinExistence type="predicted"/>
<feature type="compositionally biased region" description="Low complexity" evidence="1">
    <location>
        <begin position="246"/>
        <end position="262"/>
    </location>
</feature>
<evidence type="ECO:0000313" key="3">
    <source>
        <dbReference type="Proteomes" id="UP000076038"/>
    </source>
</evidence>
<evidence type="ECO:0000256" key="1">
    <source>
        <dbReference type="SAM" id="MobiDB-lite"/>
    </source>
</evidence>
<dbReference type="EMBL" id="CP015220">
    <property type="protein sequence ID" value="AMY25900.1"/>
    <property type="molecule type" value="Genomic_DNA"/>
</dbReference>
<gene>
    <name evidence="2" type="ORF">A3Q41_04632</name>
</gene>
<dbReference type="AlphaFoldDB" id="A0A143QSB9"/>
<dbReference type="Gene3D" id="3.30.420.40">
    <property type="match status" value="1"/>
</dbReference>
<feature type="compositionally biased region" description="Low complexity" evidence="1">
    <location>
        <begin position="351"/>
        <end position="371"/>
    </location>
</feature>
<sequence length="440" mass="45249">MVGSLTPEHRETEVATIGTAIESGSMQTVLLEPTSGEVLAHSTTPLDPDVTAVLLRAISDMRAEAATLNVSVDAVAVVHRSESERAELAAAGTEESTVFVSASQSFLSWLARTKDLADASTVLLYYMGEHGVSISFADAADATLTPAKNAALDSMSPERIGSTIPLAWEVVDESGKKPQVVALFGDRSSNRDLIDILSLGLGVPVVRVGAADRVAACGAAWLASVSAEDQALVDTERVDDAEEAAVPETAPSVVPASPVAATGRSSSATGGRKLIFAAVLLAGVASAGVAVAATLPSNGDATAGQSVDRRNDGADLAGATRYVDPTTIAPALPVDALPKTLPPTVESALVPTTTPPTGTTQQWTPQQGTPQPWTPPSWVPPGAAPAGTPKPAAATVDPPQLTVPTVVPEPGKSQEQLEQEAWDRHWQHTGEWIAQELAGG</sequence>
<feature type="region of interest" description="Disordered" evidence="1">
    <location>
        <begin position="236"/>
        <end position="267"/>
    </location>
</feature>
<reference evidence="3" key="2">
    <citation type="submission" date="2016-04" db="EMBL/GenBank/DDBJ databases">
        <title>Complete Genome and Plasmid Sequences for Rhodococcus fascians D188 and Draft Sequences for Rhodococcus spp. Isolates PBTS 1 and PBTS 2.</title>
        <authorList>
            <person name="Stamer R."/>
            <person name="Vereecke D."/>
            <person name="Zhang Y."/>
            <person name="Schilkey F."/>
            <person name="Devitt N."/>
            <person name="Randall J."/>
        </authorList>
    </citation>
    <scope>NUCLEOTIDE SEQUENCE [LARGE SCALE GENOMIC DNA]</scope>
    <source>
        <strain evidence="3">PBTS2</strain>
    </source>
</reference>
<protein>
    <submittedName>
        <fullName evidence="2">Uncharacterized protein</fullName>
    </submittedName>
</protein>
<keyword evidence="3" id="KW-1185">Reference proteome</keyword>
<organism evidence="2 3">
    <name type="scientific">Rhodococcoides fascians</name>
    <name type="common">Rhodococcus fascians</name>
    <dbReference type="NCBI Taxonomy" id="1828"/>
    <lineage>
        <taxon>Bacteria</taxon>
        <taxon>Bacillati</taxon>
        <taxon>Actinomycetota</taxon>
        <taxon>Actinomycetes</taxon>
        <taxon>Mycobacteriales</taxon>
        <taxon>Nocardiaceae</taxon>
        <taxon>Rhodococcoides</taxon>
    </lineage>
</organism>
<feature type="region of interest" description="Disordered" evidence="1">
    <location>
        <begin position="346"/>
        <end position="422"/>
    </location>
</feature>
<name>A0A143QSB9_RHOFA</name>
<accession>A0A143QSB9</accession>
<feature type="compositionally biased region" description="Pro residues" evidence="1">
    <location>
        <begin position="372"/>
        <end position="383"/>
    </location>
</feature>
<feature type="compositionally biased region" description="Low complexity" evidence="1">
    <location>
        <begin position="384"/>
        <end position="395"/>
    </location>
</feature>
<dbReference type="PATRIC" id="fig|1653479.3.peg.4690"/>
<dbReference type="KEGG" id="rhs:A3Q41_04632"/>
<evidence type="ECO:0000313" key="2">
    <source>
        <dbReference type="EMBL" id="AMY25900.1"/>
    </source>
</evidence>
<reference evidence="2 3" key="1">
    <citation type="journal article" date="2016" name="Genome Announc.">
        <title>Complete Genome and Plasmid Sequences for Rhodococcus fascians D188 and Draft Sequences for Rhodococcus Isolates PBTS 1 and PBTS 2.</title>
        <authorList>
            <person name="Stamler R.A."/>
            <person name="Vereecke D."/>
            <person name="Zhang Y."/>
            <person name="Schilkey F."/>
            <person name="Devitt N."/>
            <person name="Randall J.J."/>
        </authorList>
    </citation>
    <scope>NUCLEOTIDE SEQUENCE [LARGE SCALE GENOMIC DNA]</scope>
    <source>
        <strain evidence="2 3">PBTS2</strain>
    </source>
</reference>